<keyword evidence="5" id="KW-1185">Reference proteome</keyword>
<name>A0A8J3R4F0_9ACTN</name>
<dbReference type="Pfam" id="PF00210">
    <property type="entry name" value="Ferritin"/>
    <property type="match status" value="1"/>
</dbReference>
<organism evidence="4 5">
    <name type="scientific">Rugosimonospora africana</name>
    <dbReference type="NCBI Taxonomy" id="556532"/>
    <lineage>
        <taxon>Bacteria</taxon>
        <taxon>Bacillati</taxon>
        <taxon>Actinomycetota</taxon>
        <taxon>Actinomycetes</taxon>
        <taxon>Micromonosporales</taxon>
        <taxon>Micromonosporaceae</taxon>
        <taxon>Rugosimonospora</taxon>
    </lineage>
</organism>
<evidence type="ECO:0000256" key="1">
    <source>
        <dbReference type="ARBA" id="ARBA00009497"/>
    </source>
</evidence>
<dbReference type="Proteomes" id="UP000642748">
    <property type="component" value="Unassembled WGS sequence"/>
</dbReference>
<dbReference type="InterPro" id="IPR008331">
    <property type="entry name" value="Ferritin_DPS_dom"/>
</dbReference>
<dbReference type="RefSeq" id="WP_203924541.1">
    <property type="nucleotide sequence ID" value="NZ_BONZ01000117.1"/>
</dbReference>
<comment type="caution">
    <text evidence="4">The sequence shown here is derived from an EMBL/GenBank/DDBJ whole genome shotgun (WGS) entry which is preliminary data.</text>
</comment>
<dbReference type="Gene3D" id="1.20.1260.10">
    <property type="match status" value="1"/>
</dbReference>
<feature type="domain" description="Ferritin/DPS" evidence="3">
    <location>
        <begin position="32"/>
        <end position="166"/>
    </location>
</feature>
<dbReference type="InterPro" id="IPR009078">
    <property type="entry name" value="Ferritin-like_SF"/>
</dbReference>
<dbReference type="SUPFAM" id="SSF47240">
    <property type="entry name" value="Ferritin-like"/>
    <property type="match status" value="1"/>
</dbReference>
<dbReference type="EMBL" id="BONZ01000117">
    <property type="protein sequence ID" value="GIH21140.1"/>
    <property type="molecule type" value="Genomic_DNA"/>
</dbReference>
<dbReference type="PRINTS" id="PR01346">
    <property type="entry name" value="HELNAPAPROT"/>
</dbReference>
<dbReference type="PROSITE" id="PS00818">
    <property type="entry name" value="DPS_1"/>
    <property type="match status" value="1"/>
</dbReference>
<evidence type="ECO:0000259" key="3">
    <source>
        <dbReference type="Pfam" id="PF00210"/>
    </source>
</evidence>
<evidence type="ECO:0000313" key="4">
    <source>
        <dbReference type="EMBL" id="GIH21140.1"/>
    </source>
</evidence>
<evidence type="ECO:0000313" key="5">
    <source>
        <dbReference type="Proteomes" id="UP000642748"/>
    </source>
</evidence>
<dbReference type="PIRSF" id="PIRSF005900">
    <property type="entry name" value="Dps"/>
    <property type="match status" value="1"/>
</dbReference>
<dbReference type="GO" id="GO:0008199">
    <property type="term" value="F:ferric iron binding"/>
    <property type="evidence" value="ECO:0007669"/>
    <property type="project" value="InterPro"/>
</dbReference>
<dbReference type="GO" id="GO:0016722">
    <property type="term" value="F:oxidoreductase activity, acting on metal ions"/>
    <property type="evidence" value="ECO:0007669"/>
    <property type="project" value="InterPro"/>
</dbReference>
<dbReference type="PANTHER" id="PTHR42932:SF2">
    <property type="entry name" value="DNA PROTECTION DURING STARVATION PROTEIN 1"/>
    <property type="match status" value="1"/>
</dbReference>
<comment type="similarity">
    <text evidence="1 2">Belongs to the Dps family.</text>
</comment>
<dbReference type="CDD" id="cd01043">
    <property type="entry name" value="DPS"/>
    <property type="match status" value="1"/>
</dbReference>
<dbReference type="AlphaFoldDB" id="A0A8J3R4F0"/>
<dbReference type="InterPro" id="IPR002177">
    <property type="entry name" value="DPS_DNA-bd"/>
</dbReference>
<evidence type="ECO:0000256" key="2">
    <source>
        <dbReference type="RuleBase" id="RU003875"/>
    </source>
</evidence>
<gene>
    <name evidence="4" type="ORF">Raf01_93120</name>
</gene>
<accession>A0A8J3R4F0</accession>
<protein>
    <submittedName>
        <fullName evidence="4">DNA starvation/stationary phase protection protein</fullName>
    </submittedName>
</protein>
<proteinExistence type="inferred from homology"/>
<dbReference type="PANTHER" id="PTHR42932">
    <property type="entry name" value="GENERAL STRESS PROTEIN 20U"/>
    <property type="match status" value="1"/>
</dbReference>
<sequence length="170" mass="18681">MASKSSTSQNVIRPTAANGLKDVDVSAVGTDLQDTLVELTDLHLRAKQAHWNVVGRHFRQVHLHLDELTEETRNAADLVAERAVSIGYPVDGRPSTVAKSTPLPEFPAGQVIDDEVVSLITEALADVCGTVRKRVEHTEELDPATQDLLINVLQTLEKQHWMFAAQKVES</sequence>
<reference evidence="4" key="1">
    <citation type="submission" date="2021-01" db="EMBL/GenBank/DDBJ databases">
        <title>Whole genome shotgun sequence of Rugosimonospora africana NBRC 104875.</title>
        <authorList>
            <person name="Komaki H."/>
            <person name="Tamura T."/>
        </authorList>
    </citation>
    <scope>NUCLEOTIDE SEQUENCE</scope>
    <source>
        <strain evidence="4">NBRC 104875</strain>
    </source>
</reference>
<dbReference type="InterPro" id="IPR012347">
    <property type="entry name" value="Ferritin-like"/>
</dbReference>
<dbReference type="InterPro" id="IPR023188">
    <property type="entry name" value="DPS_DNA-bd_CS"/>
</dbReference>